<comment type="subcellular location">
    <subcellularLocation>
        <location evidence="1 7">Cell membrane</location>
        <topology evidence="1 7">Multi-pass membrane protein</topology>
    </subcellularLocation>
</comment>
<dbReference type="Gene3D" id="1.10.3720.10">
    <property type="entry name" value="MetI-like"/>
    <property type="match status" value="1"/>
</dbReference>
<dbReference type="GO" id="GO:0005886">
    <property type="term" value="C:plasma membrane"/>
    <property type="evidence" value="ECO:0007669"/>
    <property type="project" value="UniProtKB-SubCell"/>
</dbReference>
<dbReference type="SUPFAM" id="SSF161098">
    <property type="entry name" value="MetI-like"/>
    <property type="match status" value="1"/>
</dbReference>
<name>A0A1H8VXZ2_9ACTN</name>
<dbReference type="AlphaFoldDB" id="A0A1H8VXZ2"/>
<sequence length="300" mass="31794">MTQIDYLDQTGGVLAESGPHEPVVPVVRRRRSLSVGLAYSWLALVVVLAALVPLLPVSDFDIAAGPPRTTPGFGDGLDLLLGTDNFGRSVLSRILYGGRVSLVVGLVAGTVAFVIGTFLGLLAGYFGRWVDAVITYVTDALLAFPPLILLLSISAVTKPSLFTLTVGLTILVIPSFVRLSRANTIAWRSREFVRAARNMGATSPRIIRREILPNVLPTVASYLPLVIASLIVAEGSLSFLGLGIPAPTPSWGGMIADGKDSLDDAAYLVLVPAVVVFLTVFALNQIGDSLRARFDRTAGD</sequence>
<evidence type="ECO:0000259" key="8">
    <source>
        <dbReference type="PROSITE" id="PS50928"/>
    </source>
</evidence>
<keyword evidence="4 7" id="KW-0812">Transmembrane</keyword>
<evidence type="ECO:0000256" key="5">
    <source>
        <dbReference type="ARBA" id="ARBA00022989"/>
    </source>
</evidence>
<feature type="transmembrane region" description="Helical" evidence="7">
    <location>
        <begin position="37"/>
        <end position="57"/>
    </location>
</feature>
<protein>
    <submittedName>
        <fullName evidence="9">Peptide/nickel transport system permease protein</fullName>
    </submittedName>
</protein>
<dbReference type="CDD" id="cd06261">
    <property type="entry name" value="TM_PBP2"/>
    <property type="match status" value="1"/>
</dbReference>
<gene>
    <name evidence="9" type="ORF">SAMN05660991_03888</name>
</gene>
<dbReference type="InterPro" id="IPR050366">
    <property type="entry name" value="BP-dependent_transpt_permease"/>
</dbReference>
<feature type="domain" description="ABC transmembrane type-1" evidence="8">
    <location>
        <begin position="98"/>
        <end position="287"/>
    </location>
</feature>
<evidence type="ECO:0000313" key="9">
    <source>
        <dbReference type="EMBL" id="SEP20215.1"/>
    </source>
</evidence>
<keyword evidence="6 7" id="KW-0472">Membrane</keyword>
<feature type="transmembrane region" description="Helical" evidence="7">
    <location>
        <begin position="161"/>
        <end position="180"/>
    </location>
</feature>
<dbReference type="InterPro" id="IPR035906">
    <property type="entry name" value="MetI-like_sf"/>
</dbReference>
<dbReference type="OrthoDB" id="9812701at2"/>
<organism evidence="9 10">
    <name type="scientific">Trujillonella endophytica</name>
    <dbReference type="NCBI Taxonomy" id="673521"/>
    <lineage>
        <taxon>Bacteria</taxon>
        <taxon>Bacillati</taxon>
        <taxon>Actinomycetota</taxon>
        <taxon>Actinomycetes</taxon>
        <taxon>Geodermatophilales</taxon>
        <taxon>Geodermatophilaceae</taxon>
        <taxon>Trujillonella</taxon>
    </lineage>
</organism>
<dbReference type="PANTHER" id="PTHR43386">
    <property type="entry name" value="OLIGOPEPTIDE TRANSPORT SYSTEM PERMEASE PROTEIN APPC"/>
    <property type="match status" value="1"/>
</dbReference>
<evidence type="ECO:0000256" key="4">
    <source>
        <dbReference type="ARBA" id="ARBA00022692"/>
    </source>
</evidence>
<comment type="similarity">
    <text evidence="7">Belongs to the binding-protein-dependent transport system permease family.</text>
</comment>
<feature type="transmembrane region" description="Helical" evidence="7">
    <location>
        <begin position="265"/>
        <end position="283"/>
    </location>
</feature>
<keyword evidence="2 7" id="KW-0813">Transport</keyword>
<evidence type="ECO:0000313" key="10">
    <source>
        <dbReference type="Proteomes" id="UP000198960"/>
    </source>
</evidence>
<dbReference type="PROSITE" id="PS50928">
    <property type="entry name" value="ABC_TM1"/>
    <property type="match status" value="1"/>
</dbReference>
<feature type="transmembrane region" description="Helical" evidence="7">
    <location>
        <begin position="100"/>
        <end position="126"/>
    </location>
</feature>
<dbReference type="PANTHER" id="PTHR43386:SF1">
    <property type="entry name" value="D,D-DIPEPTIDE TRANSPORT SYSTEM PERMEASE PROTEIN DDPC-RELATED"/>
    <property type="match status" value="1"/>
</dbReference>
<keyword evidence="5 7" id="KW-1133">Transmembrane helix</keyword>
<evidence type="ECO:0000256" key="6">
    <source>
        <dbReference type="ARBA" id="ARBA00023136"/>
    </source>
</evidence>
<dbReference type="GO" id="GO:0055085">
    <property type="term" value="P:transmembrane transport"/>
    <property type="evidence" value="ECO:0007669"/>
    <property type="project" value="InterPro"/>
</dbReference>
<dbReference type="Proteomes" id="UP000198960">
    <property type="component" value="Unassembled WGS sequence"/>
</dbReference>
<reference evidence="10" key="1">
    <citation type="submission" date="2016-10" db="EMBL/GenBank/DDBJ databases">
        <authorList>
            <person name="Varghese N."/>
            <person name="Submissions S."/>
        </authorList>
    </citation>
    <scope>NUCLEOTIDE SEQUENCE [LARGE SCALE GENOMIC DNA]</scope>
    <source>
        <strain evidence="10">DSM 45413</strain>
    </source>
</reference>
<dbReference type="STRING" id="673521.SAMN05660991_03888"/>
<evidence type="ECO:0000256" key="7">
    <source>
        <dbReference type="RuleBase" id="RU363032"/>
    </source>
</evidence>
<evidence type="ECO:0000256" key="1">
    <source>
        <dbReference type="ARBA" id="ARBA00004651"/>
    </source>
</evidence>
<feature type="transmembrane region" description="Helical" evidence="7">
    <location>
        <begin position="215"/>
        <end position="245"/>
    </location>
</feature>
<evidence type="ECO:0000256" key="2">
    <source>
        <dbReference type="ARBA" id="ARBA00022448"/>
    </source>
</evidence>
<dbReference type="EMBL" id="FOEE01000014">
    <property type="protein sequence ID" value="SEP20215.1"/>
    <property type="molecule type" value="Genomic_DNA"/>
</dbReference>
<evidence type="ECO:0000256" key="3">
    <source>
        <dbReference type="ARBA" id="ARBA00022475"/>
    </source>
</evidence>
<keyword evidence="10" id="KW-1185">Reference proteome</keyword>
<accession>A0A1H8VXZ2</accession>
<dbReference type="Pfam" id="PF00528">
    <property type="entry name" value="BPD_transp_1"/>
    <property type="match status" value="1"/>
</dbReference>
<feature type="transmembrane region" description="Helical" evidence="7">
    <location>
        <begin position="133"/>
        <end position="155"/>
    </location>
</feature>
<proteinExistence type="inferred from homology"/>
<dbReference type="InterPro" id="IPR000515">
    <property type="entry name" value="MetI-like"/>
</dbReference>
<dbReference type="RefSeq" id="WP_091947475.1">
    <property type="nucleotide sequence ID" value="NZ_FOEE01000014.1"/>
</dbReference>
<keyword evidence="3" id="KW-1003">Cell membrane</keyword>